<evidence type="ECO:0000259" key="7">
    <source>
        <dbReference type="SMART" id="SM00829"/>
    </source>
</evidence>
<dbReference type="EMBL" id="JBEPML010000008">
    <property type="protein sequence ID" value="MET3792507.1"/>
    <property type="molecule type" value="Genomic_DNA"/>
</dbReference>
<keyword evidence="3" id="KW-0963">Cytoplasm</keyword>
<evidence type="ECO:0000313" key="8">
    <source>
        <dbReference type="EMBL" id="MET3792507.1"/>
    </source>
</evidence>
<gene>
    <name evidence="8" type="ORF">ABID37_002724</name>
</gene>
<dbReference type="Gene3D" id="3.90.180.10">
    <property type="entry name" value="Medium-chain alcohol dehydrogenases, catalytic domain"/>
    <property type="match status" value="1"/>
</dbReference>
<organism evidence="8 9">
    <name type="scientific">Aquamicrobium terrae</name>
    <dbReference type="NCBI Taxonomy" id="1324945"/>
    <lineage>
        <taxon>Bacteria</taxon>
        <taxon>Pseudomonadati</taxon>
        <taxon>Pseudomonadota</taxon>
        <taxon>Alphaproteobacteria</taxon>
        <taxon>Hyphomicrobiales</taxon>
        <taxon>Phyllobacteriaceae</taxon>
        <taxon>Aquamicrobium</taxon>
    </lineage>
</organism>
<dbReference type="Pfam" id="PF08240">
    <property type="entry name" value="ADH_N"/>
    <property type="match status" value="1"/>
</dbReference>
<dbReference type="Proteomes" id="UP001549076">
    <property type="component" value="Unassembled WGS sequence"/>
</dbReference>
<dbReference type="SMART" id="SM00829">
    <property type="entry name" value="PKS_ER"/>
    <property type="match status" value="1"/>
</dbReference>
<dbReference type="InterPro" id="IPR036291">
    <property type="entry name" value="NAD(P)-bd_dom_sf"/>
</dbReference>
<dbReference type="SUPFAM" id="SSF50129">
    <property type="entry name" value="GroES-like"/>
    <property type="match status" value="1"/>
</dbReference>
<protein>
    <submittedName>
        <fullName evidence="8">NADPH:quinone reductase-like Zn-dependent oxidoreductase</fullName>
    </submittedName>
</protein>
<dbReference type="PROSITE" id="PS01162">
    <property type="entry name" value="QOR_ZETA_CRYSTAL"/>
    <property type="match status" value="1"/>
</dbReference>
<dbReference type="InterPro" id="IPR002364">
    <property type="entry name" value="Quin_OxRdtase/zeta-crystal_CS"/>
</dbReference>
<comment type="caution">
    <text evidence="8">The sequence shown here is derived from an EMBL/GenBank/DDBJ whole genome shotgun (WGS) entry which is preliminary data.</text>
</comment>
<accession>A0ABV2N2Z4</accession>
<dbReference type="InterPro" id="IPR013154">
    <property type="entry name" value="ADH-like_N"/>
</dbReference>
<reference evidence="8 9" key="1">
    <citation type="submission" date="2024-06" db="EMBL/GenBank/DDBJ databases">
        <title>Genomic Encyclopedia of Type Strains, Phase IV (KMG-IV): sequencing the most valuable type-strain genomes for metagenomic binning, comparative biology and taxonomic classification.</title>
        <authorList>
            <person name="Goeker M."/>
        </authorList>
    </citation>
    <scope>NUCLEOTIDE SEQUENCE [LARGE SCALE GENOMIC DNA]</scope>
    <source>
        <strain evidence="8 9">DSM 27865</strain>
    </source>
</reference>
<dbReference type="InterPro" id="IPR011032">
    <property type="entry name" value="GroES-like_sf"/>
</dbReference>
<dbReference type="PANTHER" id="PTHR44154:SF1">
    <property type="entry name" value="QUINONE OXIDOREDUCTASE"/>
    <property type="match status" value="1"/>
</dbReference>
<evidence type="ECO:0000256" key="2">
    <source>
        <dbReference type="ARBA" id="ARBA00011881"/>
    </source>
</evidence>
<evidence type="ECO:0000256" key="6">
    <source>
        <dbReference type="ARBA" id="ARBA00022990"/>
    </source>
</evidence>
<dbReference type="RefSeq" id="WP_354195581.1">
    <property type="nucleotide sequence ID" value="NZ_JBEPML010000008.1"/>
</dbReference>
<comment type="subcellular location">
    <subcellularLocation>
        <location evidence="1">Cytoplasm</location>
    </subcellularLocation>
</comment>
<keyword evidence="5" id="KW-0694">RNA-binding</keyword>
<dbReference type="SUPFAM" id="SSF51735">
    <property type="entry name" value="NAD(P)-binding Rossmann-fold domains"/>
    <property type="match status" value="1"/>
</dbReference>
<keyword evidence="6" id="KW-0007">Acetylation</keyword>
<name>A0ABV2N2Z4_9HYPH</name>
<keyword evidence="4" id="KW-0521">NADP</keyword>
<dbReference type="Gene3D" id="3.40.50.720">
    <property type="entry name" value="NAD(P)-binding Rossmann-like Domain"/>
    <property type="match status" value="1"/>
</dbReference>
<evidence type="ECO:0000256" key="5">
    <source>
        <dbReference type="ARBA" id="ARBA00022884"/>
    </source>
</evidence>
<evidence type="ECO:0000256" key="4">
    <source>
        <dbReference type="ARBA" id="ARBA00022857"/>
    </source>
</evidence>
<comment type="subunit">
    <text evidence="2">Homotetramer.</text>
</comment>
<feature type="domain" description="Enoyl reductase (ER)" evidence="7">
    <location>
        <begin position="20"/>
        <end position="369"/>
    </location>
</feature>
<dbReference type="PANTHER" id="PTHR44154">
    <property type="entry name" value="QUINONE OXIDOREDUCTASE"/>
    <property type="match status" value="1"/>
</dbReference>
<dbReference type="CDD" id="cd08274">
    <property type="entry name" value="MDR9"/>
    <property type="match status" value="1"/>
</dbReference>
<keyword evidence="9" id="KW-1185">Reference proteome</keyword>
<dbReference type="InterPro" id="IPR013149">
    <property type="entry name" value="ADH-like_C"/>
</dbReference>
<sequence>MTDAPALPETMNAVVLTGHGGIDKLVYTMVPVPKVGDDEVLIKVTACGVNNTDINTRTGWYSPEVKSALTAEIGAKGFTSGGQELRTWNRETLTFPRIQGADAVGVIVAVGKNVNQSRIGERIMVDPCIRDASLPKYSQGVIYFGSESDGGYAEYTKIVSENAWVVRTNLSDIELASFACSYSTGEEMLVRINLEAGETVLVTGASGGVGSANVQLAKRRGARVIAVAGRNKETAVRALGADEFIPRECEDLGKEIEHLVGWRGLDAVADVTGGAPVLHMLRSLRRAGRYVSAGAIAGPNPEIDLRDLIYKDLQMWGVGNPQRSTFESLVGYIERGEIKPVVAKTFPLPALPDAHAEFVSKSHVGKIVITI</sequence>
<evidence type="ECO:0000313" key="9">
    <source>
        <dbReference type="Proteomes" id="UP001549076"/>
    </source>
</evidence>
<proteinExistence type="predicted"/>
<dbReference type="InterPro" id="IPR020843">
    <property type="entry name" value="ER"/>
</dbReference>
<evidence type="ECO:0000256" key="3">
    <source>
        <dbReference type="ARBA" id="ARBA00022490"/>
    </source>
</evidence>
<dbReference type="InterPro" id="IPR051603">
    <property type="entry name" value="Zinc-ADH_QOR/CCCR"/>
</dbReference>
<dbReference type="Pfam" id="PF00107">
    <property type="entry name" value="ADH_zinc_N"/>
    <property type="match status" value="1"/>
</dbReference>
<evidence type="ECO:0000256" key="1">
    <source>
        <dbReference type="ARBA" id="ARBA00004496"/>
    </source>
</evidence>